<proteinExistence type="predicted"/>
<dbReference type="InterPro" id="IPR012341">
    <property type="entry name" value="6hp_glycosidase-like_sf"/>
</dbReference>
<evidence type="ECO:0000256" key="1">
    <source>
        <dbReference type="ARBA" id="ARBA00022801"/>
    </source>
</evidence>
<dbReference type="Proteomes" id="UP000246018">
    <property type="component" value="Unassembled WGS sequence"/>
</dbReference>
<dbReference type="InterPro" id="IPR008928">
    <property type="entry name" value="6-hairpin_glycosidase_sf"/>
</dbReference>
<dbReference type="InterPro" id="IPR052043">
    <property type="entry name" value="PolySaccharide_Degr_Enz"/>
</dbReference>
<organism evidence="2 3">
    <name type="scientific">Nocardioides gansuensis</name>
    <dbReference type="NCBI Taxonomy" id="2138300"/>
    <lineage>
        <taxon>Bacteria</taxon>
        <taxon>Bacillati</taxon>
        <taxon>Actinomycetota</taxon>
        <taxon>Actinomycetes</taxon>
        <taxon>Propionibacteriales</taxon>
        <taxon>Nocardioidaceae</taxon>
        <taxon>Nocardioides</taxon>
    </lineage>
</organism>
<gene>
    <name evidence="2" type="ORF">DDE18_05750</name>
</gene>
<dbReference type="AlphaFoldDB" id="A0A2T8FDN4"/>
<evidence type="ECO:0000313" key="2">
    <source>
        <dbReference type="EMBL" id="PVG83810.1"/>
    </source>
</evidence>
<keyword evidence="3" id="KW-1185">Reference proteome</keyword>
<protein>
    <recommendedName>
        <fullName evidence="4">Glycosyl hydrolase</fullName>
    </recommendedName>
</protein>
<dbReference type="OrthoDB" id="9812931at2"/>
<dbReference type="GO" id="GO:0016787">
    <property type="term" value="F:hydrolase activity"/>
    <property type="evidence" value="ECO:0007669"/>
    <property type="project" value="UniProtKB-KW"/>
</dbReference>
<sequence length="356" mass="37978">MSGLDLANARLATPPREPLARLTRPVLVDLAERLERRGWDLVADWFWGEAVLLQGILRVAAAREVEPPPRVLGWLEERRRAGIAIEHVNHVAPATAALMVAPSDPVWLSLADDLEHWLAGTVTRAPNGAIEHWPGGVWADTVYMAGLFLARLGVQAGRPELLAECGRQLLAHAEVLQDPGTGLYAHGSHGGVTIPCRWGRANAWCALASVEFLELAAASGLAERGQVEAVRDVLGRQLRALTGLQPEHGVWSVLVDDQPETRGILETSAAAGIGAAMLRASVVVPDLDAAVTEAGWRAVRGALAYVDPDGALTRTSAGTVLQLVPFGYSVIRDDLPQLWGQGLALKAVAAALEHLP</sequence>
<reference evidence="2 3" key="1">
    <citation type="submission" date="2018-04" db="EMBL/GenBank/DDBJ databases">
        <title>Genome of Nocardioides gansuensis WSJ-1.</title>
        <authorList>
            <person name="Wu S."/>
            <person name="Wang G."/>
        </authorList>
    </citation>
    <scope>NUCLEOTIDE SEQUENCE [LARGE SCALE GENOMIC DNA]</scope>
    <source>
        <strain evidence="2 3">WSJ-1</strain>
    </source>
</reference>
<accession>A0A2T8FDN4</accession>
<name>A0A2T8FDN4_9ACTN</name>
<dbReference type="PANTHER" id="PTHR33886:SF8">
    <property type="entry name" value="UNSATURATED RHAMNOGALACTURONAN HYDROLASE (EUROFUNG)"/>
    <property type="match status" value="1"/>
</dbReference>
<dbReference type="InterPro" id="IPR010905">
    <property type="entry name" value="Glyco_hydro_88"/>
</dbReference>
<keyword evidence="1" id="KW-0378">Hydrolase</keyword>
<dbReference type="PANTHER" id="PTHR33886">
    <property type="entry name" value="UNSATURATED RHAMNOGALACTURONAN HYDROLASE (EUROFUNG)"/>
    <property type="match status" value="1"/>
</dbReference>
<dbReference type="RefSeq" id="WP_116571283.1">
    <property type="nucleotide sequence ID" value="NZ_QDGZ01000002.1"/>
</dbReference>
<dbReference type="SUPFAM" id="SSF48208">
    <property type="entry name" value="Six-hairpin glycosidases"/>
    <property type="match status" value="1"/>
</dbReference>
<dbReference type="EMBL" id="QDGZ01000002">
    <property type="protein sequence ID" value="PVG83810.1"/>
    <property type="molecule type" value="Genomic_DNA"/>
</dbReference>
<comment type="caution">
    <text evidence="2">The sequence shown here is derived from an EMBL/GenBank/DDBJ whole genome shotgun (WGS) entry which is preliminary data.</text>
</comment>
<dbReference type="Pfam" id="PF07470">
    <property type="entry name" value="Glyco_hydro_88"/>
    <property type="match status" value="1"/>
</dbReference>
<dbReference type="GO" id="GO:0005975">
    <property type="term" value="P:carbohydrate metabolic process"/>
    <property type="evidence" value="ECO:0007669"/>
    <property type="project" value="InterPro"/>
</dbReference>
<evidence type="ECO:0000313" key="3">
    <source>
        <dbReference type="Proteomes" id="UP000246018"/>
    </source>
</evidence>
<evidence type="ECO:0008006" key="4">
    <source>
        <dbReference type="Google" id="ProtNLM"/>
    </source>
</evidence>
<dbReference type="Gene3D" id="1.50.10.10">
    <property type="match status" value="1"/>
</dbReference>